<dbReference type="SUPFAM" id="SSF88946">
    <property type="entry name" value="Sigma2 domain of RNA polymerase sigma factors"/>
    <property type="match status" value="1"/>
</dbReference>
<comment type="similarity">
    <text evidence="1">Belongs to the sigma-70 factor family. ECF subfamily.</text>
</comment>
<feature type="domain" description="RNA polymerase sigma factor 70 region 4 type 2" evidence="6">
    <location>
        <begin position="109"/>
        <end position="161"/>
    </location>
</feature>
<dbReference type="InterPro" id="IPR014284">
    <property type="entry name" value="RNA_pol_sigma-70_dom"/>
</dbReference>
<dbReference type="GO" id="GO:0006352">
    <property type="term" value="P:DNA-templated transcription initiation"/>
    <property type="evidence" value="ECO:0007669"/>
    <property type="project" value="InterPro"/>
</dbReference>
<keyword evidence="2" id="KW-0805">Transcription regulation</keyword>
<dbReference type="InterPro" id="IPR013324">
    <property type="entry name" value="RNA_pol_sigma_r3/r4-like"/>
</dbReference>
<proteinExistence type="inferred from homology"/>
<evidence type="ECO:0000259" key="6">
    <source>
        <dbReference type="Pfam" id="PF08281"/>
    </source>
</evidence>
<sequence>MSNSAGMDLFIRENQFWLVRFLQNKFKLHSPHDAQDLSQDTFIRALTSSTDLLEVKEPRAYLATIANRLIIDKARRRRIEQAYIEAQTELQTEQAPSCEAVLETMQRLEALSRLLEGLADKPRRAFLMARLDGMKYKEIASALNVSESMVQKYIAQTLLHCHSQLMDQ</sequence>
<evidence type="ECO:0000256" key="4">
    <source>
        <dbReference type="ARBA" id="ARBA00023163"/>
    </source>
</evidence>
<protein>
    <recommendedName>
        <fullName evidence="9">RNA polymerase sigma factor</fullName>
    </recommendedName>
</protein>
<dbReference type="InterPro" id="IPR036388">
    <property type="entry name" value="WH-like_DNA-bd_sf"/>
</dbReference>
<evidence type="ECO:0008006" key="9">
    <source>
        <dbReference type="Google" id="ProtNLM"/>
    </source>
</evidence>
<dbReference type="PANTHER" id="PTHR43133">
    <property type="entry name" value="RNA POLYMERASE ECF-TYPE SIGMA FACTO"/>
    <property type="match status" value="1"/>
</dbReference>
<evidence type="ECO:0000256" key="1">
    <source>
        <dbReference type="ARBA" id="ARBA00010641"/>
    </source>
</evidence>
<feature type="domain" description="RNA polymerase sigma-70 region 2" evidence="5">
    <location>
        <begin position="11"/>
        <end position="78"/>
    </location>
</feature>
<dbReference type="InterPro" id="IPR039425">
    <property type="entry name" value="RNA_pol_sigma-70-like"/>
</dbReference>
<evidence type="ECO:0000256" key="2">
    <source>
        <dbReference type="ARBA" id="ARBA00023015"/>
    </source>
</evidence>
<evidence type="ECO:0000256" key="3">
    <source>
        <dbReference type="ARBA" id="ARBA00023082"/>
    </source>
</evidence>
<dbReference type="GO" id="GO:0016987">
    <property type="term" value="F:sigma factor activity"/>
    <property type="evidence" value="ECO:0007669"/>
    <property type="project" value="UniProtKB-KW"/>
</dbReference>
<evidence type="ECO:0000259" key="5">
    <source>
        <dbReference type="Pfam" id="PF04542"/>
    </source>
</evidence>
<dbReference type="Gene3D" id="1.10.1740.10">
    <property type="match status" value="1"/>
</dbReference>
<dbReference type="InterPro" id="IPR013325">
    <property type="entry name" value="RNA_pol_sigma_r2"/>
</dbReference>
<dbReference type="Pfam" id="PF04542">
    <property type="entry name" value="Sigma70_r2"/>
    <property type="match status" value="1"/>
</dbReference>
<dbReference type="PATRIC" id="fig|1365251.3.peg.4103"/>
<dbReference type="Pfam" id="PF08281">
    <property type="entry name" value="Sigma70_r4_2"/>
    <property type="match status" value="1"/>
</dbReference>
<comment type="caution">
    <text evidence="7">The sequence shown here is derived from an EMBL/GenBank/DDBJ whole genome shotgun (WGS) entry which is preliminary data.</text>
</comment>
<dbReference type="InterPro" id="IPR013249">
    <property type="entry name" value="RNA_pol_sigma70_r4_t2"/>
</dbReference>
<keyword evidence="3" id="KW-0731">Sigma factor</keyword>
<dbReference type="RefSeq" id="WP_196760616.1">
    <property type="nucleotide sequence ID" value="NZ_AUXZ01000098.1"/>
</dbReference>
<dbReference type="NCBIfam" id="TIGR02937">
    <property type="entry name" value="sigma70-ECF"/>
    <property type="match status" value="1"/>
</dbReference>
<dbReference type="SUPFAM" id="SSF88659">
    <property type="entry name" value="Sigma3 and sigma4 domains of RNA polymerase sigma factors"/>
    <property type="match status" value="1"/>
</dbReference>
<evidence type="ECO:0000313" key="7">
    <source>
        <dbReference type="EMBL" id="KZN47705.1"/>
    </source>
</evidence>
<dbReference type="Proteomes" id="UP000076503">
    <property type="component" value="Unassembled WGS sequence"/>
</dbReference>
<keyword evidence="4" id="KW-0804">Transcription</keyword>
<evidence type="ECO:0000313" key="8">
    <source>
        <dbReference type="Proteomes" id="UP000076503"/>
    </source>
</evidence>
<dbReference type="AlphaFoldDB" id="A0A167CIN6"/>
<accession>A0A167CIN6</accession>
<name>A0A167CIN6_9GAMM</name>
<reference evidence="7 8" key="1">
    <citation type="submission" date="2013-07" db="EMBL/GenBank/DDBJ databases">
        <title>Comparative Genomic and Metabolomic Analysis of Twelve Strains of Pseudoalteromonas luteoviolacea.</title>
        <authorList>
            <person name="Vynne N.G."/>
            <person name="Mansson M."/>
            <person name="Gram L."/>
        </authorList>
    </citation>
    <scope>NUCLEOTIDE SEQUENCE [LARGE SCALE GENOMIC DNA]</scope>
    <source>
        <strain evidence="7 8">H33</strain>
    </source>
</reference>
<dbReference type="PANTHER" id="PTHR43133:SF63">
    <property type="entry name" value="RNA POLYMERASE SIGMA FACTOR FECI-RELATED"/>
    <property type="match status" value="1"/>
</dbReference>
<gene>
    <name evidence="7" type="ORF">N476_23160</name>
</gene>
<dbReference type="EMBL" id="AUXZ01000098">
    <property type="protein sequence ID" value="KZN47705.1"/>
    <property type="molecule type" value="Genomic_DNA"/>
</dbReference>
<dbReference type="GO" id="GO:0003677">
    <property type="term" value="F:DNA binding"/>
    <property type="evidence" value="ECO:0007669"/>
    <property type="project" value="InterPro"/>
</dbReference>
<dbReference type="InterPro" id="IPR007627">
    <property type="entry name" value="RNA_pol_sigma70_r2"/>
</dbReference>
<dbReference type="Gene3D" id="1.10.10.10">
    <property type="entry name" value="Winged helix-like DNA-binding domain superfamily/Winged helix DNA-binding domain"/>
    <property type="match status" value="1"/>
</dbReference>
<organism evidence="7 8">
    <name type="scientific">Pseudoalteromonas luteoviolacea H33</name>
    <dbReference type="NCBI Taxonomy" id="1365251"/>
    <lineage>
        <taxon>Bacteria</taxon>
        <taxon>Pseudomonadati</taxon>
        <taxon>Pseudomonadota</taxon>
        <taxon>Gammaproteobacteria</taxon>
        <taxon>Alteromonadales</taxon>
        <taxon>Pseudoalteromonadaceae</taxon>
        <taxon>Pseudoalteromonas</taxon>
    </lineage>
</organism>